<keyword evidence="1 2" id="KW-0143">Chaperone</keyword>
<feature type="compositionally biased region" description="Low complexity" evidence="3">
    <location>
        <begin position="58"/>
        <end position="67"/>
    </location>
</feature>
<comment type="caution">
    <text evidence="4">The sequence shown here is derived from an EMBL/GenBank/DDBJ whole genome shotgun (WGS) entry which is preliminary data.</text>
</comment>
<accession>A0ABT9QI84</accession>
<name>A0ABT9QI84_9ACTN</name>
<evidence type="ECO:0000313" key="5">
    <source>
        <dbReference type="Proteomes" id="UP001225356"/>
    </source>
</evidence>
<evidence type="ECO:0000256" key="3">
    <source>
        <dbReference type="SAM" id="MobiDB-lite"/>
    </source>
</evidence>
<dbReference type="EMBL" id="JAUSQU010000001">
    <property type="protein sequence ID" value="MDP9845664.1"/>
    <property type="molecule type" value="Genomic_DNA"/>
</dbReference>
<feature type="region of interest" description="Disordered" evidence="3">
    <location>
        <begin position="19"/>
        <end position="67"/>
    </location>
</feature>
<dbReference type="Pfam" id="PF01774">
    <property type="entry name" value="UreD"/>
    <property type="match status" value="1"/>
</dbReference>
<comment type="subunit">
    <text evidence="2">UreD, UreF and UreG form a complex that acts as a GTP-hydrolysis-dependent molecular chaperone, activating the urease apoprotein by helping to assemble the nickel containing metallocenter of UreC. The UreE protein probably delivers the nickel.</text>
</comment>
<evidence type="ECO:0000313" key="4">
    <source>
        <dbReference type="EMBL" id="MDP9845664.1"/>
    </source>
</evidence>
<evidence type="ECO:0000256" key="1">
    <source>
        <dbReference type="ARBA" id="ARBA00023186"/>
    </source>
</evidence>
<keyword evidence="2" id="KW-0963">Cytoplasm</keyword>
<sequence length="302" mass="31312">MSAPDRFAVTSPARDVIVSHPGSSALTTIPPAHDGTAAPPPAFDGITATPPRRSKPGSAPRRSMRARAAIVTERDADGRTLLATMRSDPPLTLRRTAPGQVHLVSTAAGPLGGDDLALDIEVAPGTALDVRSVASTLVLPGSGGGESLVTITARVGAGASLRFTPEPTVLAVGCRHRTIVRLALAEDARVFWREEIVFGRYGEAPGRCHSRFDATFAGGPLLRQEFVVGDPAIDASPAVYGDARCVGSTLTTGRVPEPVIGDGWAVVPLAGPGTLVSALGRDAVELRRRLLQGEESAVGHRP</sequence>
<keyword evidence="5" id="KW-1185">Reference proteome</keyword>
<reference evidence="4 5" key="1">
    <citation type="submission" date="2023-07" db="EMBL/GenBank/DDBJ databases">
        <title>Sequencing the genomes of 1000 actinobacteria strains.</title>
        <authorList>
            <person name="Klenk H.-P."/>
        </authorList>
    </citation>
    <scope>NUCLEOTIDE SEQUENCE [LARGE SCALE GENOMIC DNA]</scope>
    <source>
        <strain evidence="4 5">DSM 46740</strain>
    </source>
</reference>
<comment type="function">
    <text evidence="2">Required for maturation of urease via the functional incorporation of the urease nickel metallocenter.</text>
</comment>
<dbReference type="InterPro" id="IPR002669">
    <property type="entry name" value="UreD"/>
</dbReference>
<dbReference type="HAMAP" id="MF_01384">
    <property type="entry name" value="UreD"/>
    <property type="match status" value="1"/>
</dbReference>
<gene>
    <name evidence="2" type="primary">ureD</name>
    <name evidence="4" type="ORF">J2853_004875</name>
</gene>
<keyword evidence="2" id="KW-0996">Nickel insertion</keyword>
<protein>
    <recommendedName>
        <fullName evidence="2">Urease accessory protein UreD</fullName>
    </recommendedName>
</protein>
<evidence type="ECO:0000256" key="2">
    <source>
        <dbReference type="HAMAP-Rule" id="MF_01384"/>
    </source>
</evidence>
<comment type="subcellular location">
    <subcellularLocation>
        <location evidence="2">Cytoplasm</location>
    </subcellularLocation>
</comment>
<dbReference type="Proteomes" id="UP001225356">
    <property type="component" value="Unassembled WGS sequence"/>
</dbReference>
<organism evidence="4 5">
    <name type="scientific">Streptosporangium lutulentum</name>
    <dbReference type="NCBI Taxonomy" id="1461250"/>
    <lineage>
        <taxon>Bacteria</taxon>
        <taxon>Bacillati</taxon>
        <taxon>Actinomycetota</taxon>
        <taxon>Actinomycetes</taxon>
        <taxon>Streptosporangiales</taxon>
        <taxon>Streptosporangiaceae</taxon>
        <taxon>Streptosporangium</taxon>
    </lineage>
</organism>
<comment type="similarity">
    <text evidence="2">Belongs to the UreD family.</text>
</comment>
<dbReference type="RefSeq" id="WP_307561497.1">
    <property type="nucleotide sequence ID" value="NZ_JAUSQU010000001.1"/>
</dbReference>
<proteinExistence type="inferred from homology"/>